<dbReference type="AlphaFoldDB" id="A0A4Y2CBI6"/>
<evidence type="ECO:0000313" key="1">
    <source>
        <dbReference type="EMBL" id="GBM00665.1"/>
    </source>
</evidence>
<name>A0A4Y2CBI6_ARAVE</name>
<gene>
    <name evidence="1" type="ORF">AVEN_118016_1</name>
</gene>
<keyword evidence="2" id="KW-1185">Reference proteome</keyword>
<reference evidence="1 2" key="1">
    <citation type="journal article" date="2019" name="Sci. Rep.">
        <title>Orb-weaving spider Araneus ventricosus genome elucidates the spidroin gene catalogue.</title>
        <authorList>
            <person name="Kono N."/>
            <person name="Nakamura H."/>
            <person name="Ohtoshi R."/>
            <person name="Moran D.A.P."/>
            <person name="Shinohara A."/>
            <person name="Yoshida Y."/>
            <person name="Fujiwara M."/>
            <person name="Mori M."/>
            <person name="Tomita M."/>
            <person name="Arakawa K."/>
        </authorList>
    </citation>
    <scope>NUCLEOTIDE SEQUENCE [LARGE SCALE GENOMIC DNA]</scope>
</reference>
<comment type="caution">
    <text evidence="1">The sequence shown here is derived from an EMBL/GenBank/DDBJ whole genome shotgun (WGS) entry which is preliminary data.</text>
</comment>
<protein>
    <submittedName>
        <fullName evidence="1">Uncharacterized protein</fullName>
    </submittedName>
</protein>
<accession>A0A4Y2CBI6</accession>
<organism evidence="1 2">
    <name type="scientific">Araneus ventricosus</name>
    <name type="common">Orbweaver spider</name>
    <name type="synonym">Epeira ventricosa</name>
    <dbReference type="NCBI Taxonomy" id="182803"/>
    <lineage>
        <taxon>Eukaryota</taxon>
        <taxon>Metazoa</taxon>
        <taxon>Ecdysozoa</taxon>
        <taxon>Arthropoda</taxon>
        <taxon>Chelicerata</taxon>
        <taxon>Arachnida</taxon>
        <taxon>Araneae</taxon>
        <taxon>Araneomorphae</taxon>
        <taxon>Entelegynae</taxon>
        <taxon>Araneoidea</taxon>
        <taxon>Araneidae</taxon>
        <taxon>Araneus</taxon>
    </lineage>
</organism>
<dbReference type="EMBL" id="BGPR01000159">
    <property type="protein sequence ID" value="GBM00665.1"/>
    <property type="molecule type" value="Genomic_DNA"/>
</dbReference>
<sequence>MATCQQCYSCGGREGGSRRWCKCYASSAFFVGDAMNVRFGGGRGREKVDILIAEGETFFERGGVGCMDMLRGHACGNVCHTVHYEKGLKCMGREYLYSERGLRIYGRNSEWFLFSPVLLKSLAEVKIFCLLIEDERIIYKEVFRNGKLIYV</sequence>
<dbReference type="Proteomes" id="UP000499080">
    <property type="component" value="Unassembled WGS sequence"/>
</dbReference>
<evidence type="ECO:0000313" key="2">
    <source>
        <dbReference type="Proteomes" id="UP000499080"/>
    </source>
</evidence>
<proteinExistence type="predicted"/>